<gene>
    <name evidence="9" type="ORF">AIOL_000184</name>
</gene>
<dbReference type="GO" id="GO:0005576">
    <property type="term" value="C:extracellular region"/>
    <property type="evidence" value="ECO:0007669"/>
    <property type="project" value="UniProtKB-SubCell"/>
</dbReference>
<evidence type="ECO:0000256" key="1">
    <source>
        <dbReference type="ARBA" id="ARBA00004365"/>
    </source>
</evidence>
<keyword evidence="5" id="KW-0964">Secreted</keyword>
<dbReference type="GO" id="GO:0044780">
    <property type="term" value="P:bacterial-type flagellum assembly"/>
    <property type="evidence" value="ECO:0007669"/>
    <property type="project" value="InterPro"/>
</dbReference>
<dbReference type="InterPro" id="IPR002371">
    <property type="entry name" value="FlgK"/>
</dbReference>
<dbReference type="STRING" id="1675527.AIOL_000184"/>
<evidence type="ECO:0000256" key="4">
    <source>
        <dbReference type="ARBA" id="ARBA00016244"/>
    </source>
</evidence>
<dbReference type="Proteomes" id="UP000037178">
    <property type="component" value="Unassembled WGS sequence"/>
</dbReference>
<evidence type="ECO:0000313" key="10">
    <source>
        <dbReference type="Proteomes" id="UP000037178"/>
    </source>
</evidence>
<feature type="domain" description="Flagellar hook-associated protein FlgK helical" evidence="8">
    <location>
        <begin position="102"/>
        <end position="311"/>
    </location>
</feature>
<name>A0A0J9EE80_9RHOB</name>
<dbReference type="InterPro" id="IPR010930">
    <property type="entry name" value="Flg_bb/hook_C_dom"/>
</dbReference>
<proteinExistence type="inferred from homology"/>
<dbReference type="RefSeq" id="WP_082152356.1">
    <property type="nucleotide sequence ID" value="NZ_LFTY01000001.1"/>
</dbReference>
<keyword evidence="9" id="KW-0282">Flagellum</keyword>
<dbReference type="PANTHER" id="PTHR30033:SF1">
    <property type="entry name" value="FLAGELLAR HOOK-ASSOCIATED PROTEIN 1"/>
    <property type="match status" value="1"/>
</dbReference>
<dbReference type="NCBIfam" id="TIGR02492">
    <property type="entry name" value="flgK_ends"/>
    <property type="match status" value="1"/>
</dbReference>
<evidence type="ECO:0000256" key="6">
    <source>
        <dbReference type="ARBA" id="ARBA00023143"/>
    </source>
</evidence>
<feature type="domain" description="Flagellar basal-body/hook protein C-terminal" evidence="7">
    <location>
        <begin position="445"/>
        <end position="482"/>
    </location>
</feature>
<reference evidence="9 10" key="1">
    <citation type="submission" date="2015-06" db="EMBL/GenBank/DDBJ databases">
        <title>Draft genome sequence of an Alphaproteobacteria species associated to the Mediterranean sponge Oscarella lobularis.</title>
        <authorList>
            <person name="Jourda C."/>
            <person name="Santini S."/>
            <person name="Claverie J.-M."/>
        </authorList>
    </citation>
    <scope>NUCLEOTIDE SEQUENCE [LARGE SCALE GENOMIC DNA]</scope>
    <source>
        <strain evidence="9">IGS</strain>
    </source>
</reference>
<evidence type="ECO:0000256" key="3">
    <source>
        <dbReference type="ARBA" id="ARBA00009677"/>
    </source>
</evidence>
<comment type="subcellular location">
    <subcellularLocation>
        <location evidence="1">Bacterial flagellum</location>
    </subcellularLocation>
    <subcellularLocation>
        <location evidence="2">Secreted</location>
    </subcellularLocation>
</comment>
<keyword evidence="9" id="KW-0969">Cilium</keyword>
<dbReference type="InterPro" id="IPR053927">
    <property type="entry name" value="FlgK_helical"/>
</dbReference>
<dbReference type="Pfam" id="PF22638">
    <property type="entry name" value="FlgK_D1"/>
    <property type="match status" value="1"/>
</dbReference>
<evidence type="ECO:0000256" key="5">
    <source>
        <dbReference type="ARBA" id="ARBA00022525"/>
    </source>
</evidence>
<protein>
    <recommendedName>
        <fullName evidence="4">Flagellar hook-associated protein 1</fullName>
    </recommendedName>
</protein>
<evidence type="ECO:0000256" key="2">
    <source>
        <dbReference type="ARBA" id="ARBA00004613"/>
    </source>
</evidence>
<dbReference type="EMBL" id="LFTY01000001">
    <property type="protein sequence ID" value="KMW60034.1"/>
    <property type="molecule type" value="Genomic_DNA"/>
</dbReference>
<dbReference type="GO" id="GO:0009424">
    <property type="term" value="C:bacterial-type flagellum hook"/>
    <property type="evidence" value="ECO:0007669"/>
    <property type="project" value="InterPro"/>
</dbReference>
<accession>A0A0J9EE80</accession>
<keyword evidence="6" id="KW-0975">Bacterial flagellum</keyword>
<dbReference type="GO" id="GO:0005198">
    <property type="term" value="F:structural molecule activity"/>
    <property type="evidence" value="ECO:0007669"/>
    <property type="project" value="InterPro"/>
</dbReference>
<keyword evidence="10" id="KW-1185">Reference proteome</keyword>
<comment type="caution">
    <text evidence="9">The sequence shown here is derived from an EMBL/GenBank/DDBJ whole genome shotgun (WGS) entry which is preliminary data.</text>
</comment>
<keyword evidence="9" id="KW-0966">Cell projection</keyword>
<evidence type="ECO:0000313" key="9">
    <source>
        <dbReference type="EMBL" id="KMW60034.1"/>
    </source>
</evidence>
<evidence type="ECO:0000259" key="7">
    <source>
        <dbReference type="Pfam" id="PF06429"/>
    </source>
</evidence>
<sequence length="482" mass="49873">MTNLSTSLQNALSGLNVLSRITETVSSNVANSSNEHYAAREAVIGQRVIGGVGFGAGVVGVLRDIDPVLQGERRFAEAELAKTSARADFYAAMEAAIGLPDEPGSLSGRLAQFGAELINASSRPDSESRLQSALDAAQGVARGFNTASDAVQRERLQADRAIAEAVNTVNTALSQIQDLNAQIVRGGSQTLALADERMRLVDQISELIPMREIQRENGSIALFTQGGAILLDISAAELGFTSAGLITPEMNVGAGSLSGLTINGKPVSTSADKGPIAGGKLGALFDVRDVQATAVQTRLDAAARDFIERFETPAVDPTLTAGDPGLFTDGGAALDVTLEVGLAGRISVNALADPSQGGALWRLRDGLGAAAPGAAGDATLLNALSDALGATRSPATGGFLTQQTAFGIAGELIGGVAGTQSAYQSEQSYARARADTLLSRQLERGVDTDSEMQRLLQVEQAFAANAKVISTIDELIETLLRI</sequence>
<dbReference type="OrthoDB" id="7181295at2"/>
<dbReference type="SUPFAM" id="SSF64518">
    <property type="entry name" value="Phase 1 flagellin"/>
    <property type="match status" value="1"/>
</dbReference>
<evidence type="ECO:0000259" key="8">
    <source>
        <dbReference type="Pfam" id="PF22638"/>
    </source>
</evidence>
<dbReference type="PATRIC" id="fig|1675527.3.peg.221"/>
<comment type="similarity">
    <text evidence="3">Belongs to the flagella basal body rod proteins family.</text>
</comment>
<dbReference type="PANTHER" id="PTHR30033">
    <property type="entry name" value="FLAGELLAR HOOK-ASSOCIATED PROTEIN 1"/>
    <property type="match status" value="1"/>
</dbReference>
<dbReference type="AlphaFoldDB" id="A0A0J9EE80"/>
<organism evidence="9 10">
    <name type="scientific">Candidatus Rhodobacter oscarellae</name>
    <dbReference type="NCBI Taxonomy" id="1675527"/>
    <lineage>
        <taxon>Bacteria</taxon>
        <taxon>Pseudomonadati</taxon>
        <taxon>Pseudomonadota</taxon>
        <taxon>Alphaproteobacteria</taxon>
        <taxon>Rhodobacterales</taxon>
        <taxon>Rhodobacter group</taxon>
        <taxon>Rhodobacter</taxon>
    </lineage>
</organism>
<dbReference type="Pfam" id="PF06429">
    <property type="entry name" value="Flg_bbr_C"/>
    <property type="match status" value="1"/>
</dbReference>